<evidence type="ECO:0000313" key="3">
    <source>
        <dbReference type="Proteomes" id="UP000785679"/>
    </source>
</evidence>
<dbReference type="Proteomes" id="UP000785679">
    <property type="component" value="Unassembled WGS sequence"/>
</dbReference>
<reference evidence="2" key="1">
    <citation type="submission" date="2019-06" db="EMBL/GenBank/DDBJ databases">
        <authorList>
            <person name="Zheng W."/>
        </authorList>
    </citation>
    <scope>NUCLEOTIDE SEQUENCE</scope>
    <source>
        <strain evidence="2">QDHG01</strain>
    </source>
</reference>
<keyword evidence="3" id="KW-1185">Reference proteome</keyword>
<comment type="caution">
    <text evidence="2">The sequence shown here is derived from an EMBL/GenBank/DDBJ whole genome shotgun (WGS) entry which is preliminary data.</text>
</comment>
<sequence>MMVSIYKPLEEPIDNYISVANEFMVTAYLYFLIGLTDIVPDNQHREELGFALLSTVFICTLLNILKVLYVIAKMAYQSWRIRRMKKLQKQRIEILQKQKRKQEVLKPNAFLDLRRASTELPNQFDGEAATLAQFGTIPAIIKPSLEMPRITTILKPRARPEQIENQVNLDHRRAQKGSRISVFQIRRLQAEIK</sequence>
<accession>A0A8J8NBJ0</accession>
<dbReference type="EMBL" id="RRYP01025527">
    <property type="protein sequence ID" value="TNV71941.1"/>
    <property type="molecule type" value="Genomic_DNA"/>
</dbReference>
<keyword evidence="1" id="KW-1133">Transmembrane helix</keyword>
<keyword evidence="1" id="KW-0472">Membrane</keyword>
<feature type="transmembrane region" description="Helical" evidence="1">
    <location>
        <begin position="16"/>
        <end position="36"/>
    </location>
</feature>
<gene>
    <name evidence="2" type="ORF">FGO68_gene7474</name>
</gene>
<keyword evidence="1" id="KW-0812">Transmembrane</keyword>
<evidence type="ECO:0000256" key="1">
    <source>
        <dbReference type="SAM" id="Phobius"/>
    </source>
</evidence>
<protein>
    <submittedName>
        <fullName evidence="2">Uncharacterized protein</fullName>
    </submittedName>
</protein>
<feature type="transmembrane region" description="Helical" evidence="1">
    <location>
        <begin position="48"/>
        <end position="76"/>
    </location>
</feature>
<proteinExistence type="predicted"/>
<organism evidence="2 3">
    <name type="scientific">Halteria grandinella</name>
    <dbReference type="NCBI Taxonomy" id="5974"/>
    <lineage>
        <taxon>Eukaryota</taxon>
        <taxon>Sar</taxon>
        <taxon>Alveolata</taxon>
        <taxon>Ciliophora</taxon>
        <taxon>Intramacronucleata</taxon>
        <taxon>Spirotrichea</taxon>
        <taxon>Stichotrichia</taxon>
        <taxon>Sporadotrichida</taxon>
        <taxon>Halteriidae</taxon>
        <taxon>Halteria</taxon>
    </lineage>
</organism>
<name>A0A8J8NBJ0_HALGN</name>
<dbReference type="AlphaFoldDB" id="A0A8J8NBJ0"/>
<evidence type="ECO:0000313" key="2">
    <source>
        <dbReference type="EMBL" id="TNV71941.1"/>
    </source>
</evidence>